<feature type="domain" description="HTH LytTR-type" evidence="1">
    <location>
        <begin position="132"/>
        <end position="228"/>
    </location>
</feature>
<dbReference type="Gene3D" id="2.40.50.1020">
    <property type="entry name" value="LytTr DNA-binding domain"/>
    <property type="match status" value="1"/>
</dbReference>
<protein>
    <submittedName>
        <fullName evidence="2">LytTR family transcriptional regulator</fullName>
    </submittedName>
</protein>
<dbReference type="AlphaFoldDB" id="A0A9D1HQS1"/>
<sequence length="234" mass="27851">MIYHIAIISRDATQRLDMLARIQARFARASVQAHFVEFEDASTFDNHEHFEAIFVDCEDHLDYIQISQEWFQTYRSHMLFLAEKLSYQVELKQLIYAITLLKQDYADRFERAIDSVLDSLYLNNYVQNFETLDGKIQRIPLQDILYIDHHDRHTDIHTQNQGIVHVQAPLYQVLEAYNTYHLCPINKGVIVNWMHIKNLNNKHIYLRNGECLKLATRRFKEVHASFLFFCDMPN</sequence>
<dbReference type="EMBL" id="DVMJ01000077">
    <property type="protein sequence ID" value="HIU14212.1"/>
    <property type="molecule type" value="Genomic_DNA"/>
</dbReference>
<dbReference type="PROSITE" id="PS50930">
    <property type="entry name" value="HTH_LYTTR"/>
    <property type="match status" value="1"/>
</dbReference>
<dbReference type="Proteomes" id="UP000824175">
    <property type="component" value="Unassembled WGS sequence"/>
</dbReference>
<dbReference type="SMART" id="SM00850">
    <property type="entry name" value="LytTR"/>
    <property type="match status" value="1"/>
</dbReference>
<gene>
    <name evidence="2" type="ORF">IAD15_09110</name>
</gene>
<dbReference type="GO" id="GO:0003677">
    <property type="term" value="F:DNA binding"/>
    <property type="evidence" value="ECO:0007669"/>
    <property type="project" value="InterPro"/>
</dbReference>
<name>A0A9D1HQS1_9FIRM</name>
<evidence type="ECO:0000313" key="2">
    <source>
        <dbReference type="EMBL" id="HIU14212.1"/>
    </source>
</evidence>
<organism evidence="2 3">
    <name type="scientific">Candidatus Fimiplasma intestinipullorum</name>
    <dbReference type="NCBI Taxonomy" id="2840825"/>
    <lineage>
        <taxon>Bacteria</taxon>
        <taxon>Bacillati</taxon>
        <taxon>Bacillota</taxon>
        <taxon>Clostridia</taxon>
        <taxon>Eubacteriales</taxon>
        <taxon>Candidatus Fimiplasma</taxon>
    </lineage>
</organism>
<comment type="caution">
    <text evidence="2">The sequence shown here is derived from an EMBL/GenBank/DDBJ whole genome shotgun (WGS) entry which is preliminary data.</text>
</comment>
<dbReference type="InterPro" id="IPR007492">
    <property type="entry name" value="LytTR_DNA-bd_dom"/>
</dbReference>
<dbReference type="Pfam" id="PF04397">
    <property type="entry name" value="LytTR"/>
    <property type="match status" value="1"/>
</dbReference>
<evidence type="ECO:0000313" key="3">
    <source>
        <dbReference type="Proteomes" id="UP000824175"/>
    </source>
</evidence>
<accession>A0A9D1HQS1</accession>
<proteinExistence type="predicted"/>
<reference evidence="2" key="2">
    <citation type="journal article" date="2021" name="PeerJ">
        <title>Extensive microbial diversity within the chicken gut microbiome revealed by metagenomics and culture.</title>
        <authorList>
            <person name="Gilroy R."/>
            <person name="Ravi A."/>
            <person name="Getino M."/>
            <person name="Pursley I."/>
            <person name="Horton D.L."/>
            <person name="Alikhan N.F."/>
            <person name="Baker D."/>
            <person name="Gharbi K."/>
            <person name="Hall N."/>
            <person name="Watson M."/>
            <person name="Adriaenssens E.M."/>
            <person name="Foster-Nyarko E."/>
            <person name="Jarju S."/>
            <person name="Secka A."/>
            <person name="Antonio M."/>
            <person name="Oren A."/>
            <person name="Chaudhuri R.R."/>
            <person name="La Ragione R."/>
            <person name="Hildebrand F."/>
            <person name="Pallen M.J."/>
        </authorList>
    </citation>
    <scope>NUCLEOTIDE SEQUENCE</scope>
    <source>
        <strain evidence="2">CHK195-11698</strain>
    </source>
</reference>
<reference evidence="2" key="1">
    <citation type="submission" date="2020-10" db="EMBL/GenBank/DDBJ databases">
        <authorList>
            <person name="Gilroy R."/>
        </authorList>
    </citation>
    <scope>NUCLEOTIDE SEQUENCE</scope>
    <source>
        <strain evidence="2">CHK195-11698</strain>
    </source>
</reference>
<evidence type="ECO:0000259" key="1">
    <source>
        <dbReference type="PROSITE" id="PS50930"/>
    </source>
</evidence>